<feature type="chain" id="PRO_5046364618" evidence="1">
    <location>
        <begin position="20"/>
        <end position="367"/>
    </location>
</feature>
<comment type="caution">
    <text evidence="2">The sequence shown here is derived from an EMBL/GenBank/DDBJ whole genome shotgun (WGS) entry which is preliminary data.</text>
</comment>
<accession>A0ABX1WTQ8</accession>
<dbReference type="Proteomes" id="UP000732105">
    <property type="component" value="Unassembled WGS sequence"/>
</dbReference>
<organism evidence="2 3">
    <name type="scientific">Marinifilum caeruleilacunae</name>
    <dbReference type="NCBI Taxonomy" id="2499076"/>
    <lineage>
        <taxon>Bacteria</taxon>
        <taxon>Pseudomonadati</taxon>
        <taxon>Bacteroidota</taxon>
        <taxon>Bacteroidia</taxon>
        <taxon>Marinilabiliales</taxon>
        <taxon>Marinifilaceae</taxon>
    </lineage>
</organism>
<dbReference type="EMBL" id="RZNH01000008">
    <property type="protein sequence ID" value="NOU59486.1"/>
    <property type="molecule type" value="Genomic_DNA"/>
</dbReference>
<reference evidence="2 3" key="1">
    <citation type="submission" date="2018-12" db="EMBL/GenBank/DDBJ databases">
        <title>Marinifilum JC070 sp. nov., a marine bacterium isolated from Yongle Blue Hole in the South China Sea.</title>
        <authorList>
            <person name="Fu T."/>
        </authorList>
    </citation>
    <scope>NUCLEOTIDE SEQUENCE [LARGE SCALE GENOMIC DNA]</scope>
    <source>
        <strain evidence="2 3">JC070</strain>
    </source>
</reference>
<keyword evidence="1" id="KW-0732">Signal</keyword>
<feature type="signal peptide" evidence="1">
    <location>
        <begin position="1"/>
        <end position="19"/>
    </location>
</feature>
<keyword evidence="3" id="KW-1185">Reference proteome</keyword>
<dbReference type="RefSeq" id="WP_171594764.1">
    <property type="nucleotide sequence ID" value="NZ_RZNH01000008.1"/>
</dbReference>
<evidence type="ECO:0000313" key="3">
    <source>
        <dbReference type="Proteomes" id="UP000732105"/>
    </source>
</evidence>
<evidence type="ECO:0000256" key="1">
    <source>
        <dbReference type="SAM" id="SignalP"/>
    </source>
</evidence>
<evidence type="ECO:0000313" key="2">
    <source>
        <dbReference type="EMBL" id="NOU59486.1"/>
    </source>
</evidence>
<sequence length="367" mass="41538">MKNCLLLLFSAFTFLNSYAQESEKKDVFHTTIRYHYGAVLPHHKSIHYLVNDQIAALELNFGILPSINRSWSKMYNQPEIGIGFYRGSLGNDKVLGNTNALFPYINFNLKDYRKGNLRLQTGFGVAHTKKHFHPSENYTNVAIGSKLNAFFKLLLSSSYQIGKQWSANVGIGFQHLSNGSINVPNKGLNMATANIGIQYHFNEIERQVKSPATYSKLDNELTIIFSGGLKQTTEIDENKYFASSLSSNYAFGINSKQRIGFGIDIFYDEGANRGDWNFSPATSFQDRLSQALYVSHDLVIQKFSLITHIGVYALYKTDPEKPIYSRVGLRYNVSNKIVANLSLKAHLGKADFIEWGIGYRFNMKKND</sequence>
<protein>
    <submittedName>
        <fullName evidence="2">Acyloxyacyl hydrolase</fullName>
    </submittedName>
</protein>
<name>A0ABX1WTQ8_9BACT</name>
<dbReference type="Pfam" id="PF09411">
    <property type="entry name" value="PagL"/>
    <property type="match status" value="1"/>
</dbReference>
<proteinExistence type="predicted"/>
<gene>
    <name evidence="2" type="ORF">ELS83_06625</name>
</gene>
<dbReference type="InterPro" id="IPR018550">
    <property type="entry name" value="Lipid-A_deacylase-rel"/>
</dbReference>
<dbReference type="GO" id="GO:0016787">
    <property type="term" value="F:hydrolase activity"/>
    <property type="evidence" value="ECO:0007669"/>
    <property type="project" value="UniProtKB-KW"/>
</dbReference>
<dbReference type="Gene3D" id="2.40.160.20">
    <property type="match status" value="1"/>
</dbReference>
<keyword evidence="2" id="KW-0378">Hydrolase</keyword>